<evidence type="ECO:0000259" key="1">
    <source>
        <dbReference type="SMART" id="SM00909"/>
    </source>
</evidence>
<accession>A0A1H4Y928</accession>
<name>A0A1H4Y928_9ACTN</name>
<keyword evidence="3" id="KW-1185">Reference proteome</keyword>
<dbReference type="OrthoDB" id="3774064at2"/>
<reference evidence="3" key="1">
    <citation type="submission" date="2016-10" db="EMBL/GenBank/DDBJ databases">
        <authorList>
            <person name="Varghese N."/>
            <person name="Submissions S."/>
        </authorList>
    </citation>
    <scope>NUCLEOTIDE SEQUENCE [LARGE SCALE GENOMIC DNA]</scope>
    <source>
        <strain evidence="3">DSM 22017</strain>
    </source>
</reference>
<dbReference type="Pfam" id="PF10646">
    <property type="entry name" value="Germane"/>
    <property type="match status" value="1"/>
</dbReference>
<dbReference type="STRING" id="402596.SAMN04489844_3770"/>
<dbReference type="AlphaFoldDB" id="A0A1H4Y928"/>
<dbReference type="EMBL" id="FNRT01000002">
    <property type="protein sequence ID" value="SED14506.1"/>
    <property type="molecule type" value="Genomic_DNA"/>
</dbReference>
<dbReference type="PROSITE" id="PS51257">
    <property type="entry name" value="PROKAR_LIPOPROTEIN"/>
    <property type="match status" value="1"/>
</dbReference>
<gene>
    <name evidence="2" type="ORF">SAMN04489844_3770</name>
</gene>
<protein>
    <submittedName>
        <fullName evidence="2">Sporulation and spore germination</fullName>
    </submittedName>
</protein>
<dbReference type="RefSeq" id="WP_090971043.1">
    <property type="nucleotide sequence ID" value="NZ_FNRT01000002.1"/>
</dbReference>
<proteinExistence type="predicted"/>
<organism evidence="2 3">
    <name type="scientific">Nocardioides exalbidus</name>
    <dbReference type="NCBI Taxonomy" id="402596"/>
    <lineage>
        <taxon>Bacteria</taxon>
        <taxon>Bacillati</taxon>
        <taxon>Actinomycetota</taxon>
        <taxon>Actinomycetes</taxon>
        <taxon>Propionibacteriales</taxon>
        <taxon>Nocardioidaceae</taxon>
        <taxon>Nocardioides</taxon>
    </lineage>
</organism>
<dbReference type="SMART" id="SM00909">
    <property type="entry name" value="Germane"/>
    <property type="match status" value="1"/>
</dbReference>
<evidence type="ECO:0000313" key="2">
    <source>
        <dbReference type="EMBL" id="SED14506.1"/>
    </source>
</evidence>
<feature type="domain" description="GerMN" evidence="1">
    <location>
        <begin position="102"/>
        <end position="190"/>
    </location>
</feature>
<evidence type="ECO:0000313" key="3">
    <source>
        <dbReference type="Proteomes" id="UP000198742"/>
    </source>
</evidence>
<dbReference type="InterPro" id="IPR019606">
    <property type="entry name" value="GerMN"/>
</dbReference>
<dbReference type="Proteomes" id="UP000198742">
    <property type="component" value="Unassembled WGS sequence"/>
</dbReference>
<sequence>MTRSLRRAGRTTSRRTTALGILLGLGLGVGGCGLPDEGRAREIDDATVPYNLLRPDDRSSEPTSDSPEVARMVPVVFWLRPDDRLVPAVTDLSCDQATADVIRTLLRLLSASPDSAPRGEGLASAVPSTAQLTLVGIEGGVAVVGLDPLDDVDAERLPLAVGQVVLSITSTPDVDSVRFVTSARDVDVPLPGGALASGVVSPDDYVELLPQQLRPGGTGSASLGCPDG</sequence>